<dbReference type="EMBL" id="VCIW01000013">
    <property type="protein sequence ID" value="TLS50806.1"/>
    <property type="molecule type" value="Genomic_DNA"/>
</dbReference>
<dbReference type="OrthoDB" id="9800077at2"/>
<dbReference type="GO" id="GO:0016787">
    <property type="term" value="F:hydrolase activity"/>
    <property type="evidence" value="ECO:0007669"/>
    <property type="project" value="UniProtKB-KW"/>
</dbReference>
<dbReference type="Proteomes" id="UP000309676">
    <property type="component" value="Unassembled WGS sequence"/>
</dbReference>
<dbReference type="PROSITE" id="PS00893">
    <property type="entry name" value="NUDIX_BOX"/>
    <property type="match status" value="1"/>
</dbReference>
<dbReference type="AlphaFoldDB" id="A0A5R9G8W1"/>
<name>A0A5R9G8W1_9BACL</name>
<dbReference type="InterPro" id="IPR020084">
    <property type="entry name" value="NUDIX_hydrolase_CS"/>
</dbReference>
<keyword evidence="1 3" id="KW-0378">Hydrolase</keyword>
<evidence type="ECO:0000313" key="4">
    <source>
        <dbReference type="Proteomes" id="UP000309676"/>
    </source>
</evidence>
<evidence type="ECO:0000256" key="1">
    <source>
        <dbReference type="ARBA" id="ARBA00022801"/>
    </source>
</evidence>
<sequence>MRYSYCPKCGSSLRLNEKNRLVCKGCSFVFYQNPTVGVAMILIRNGKVLLGRKRGRYSGQWCVPCGHVEWGEDVYDAAKREMSEETGLRIELTTPYTVTSLYGEPYRGTEWFNPKQQSVMIWFLVKETGGELCAGDDIDEVGYFSYGELPKIAYPAHEIVIRKLLEEQLIS</sequence>
<dbReference type="InterPro" id="IPR029401">
    <property type="entry name" value="Nudix_N"/>
</dbReference>
<accession>A0A5R9G8W1</accession>
<organism evidence="3 4">
    <name type="scientific">Paenibacillus antri</name>
    <dbReference type="NCBI Taxonomy" id="2582848"/>
    <lineage>
        <taxon>Bacteria</taxon>
        <taxon>Bacillati</taxon>
        <taxon>Bacillota</taxon>
        <taxon>Bacilli</taxon>
        <taxon>Bacillales</taxon>
        <taxon>Paenibacillaceae</taxon>
        <taxon>Paenibacillus</taxon>
    </lineage>
</organism>
<evidence type="ECO:0000259" key="2">
    <source>
        <dbReference type="PROSITE" id="PS51462"/>
    </source>
</evidence>
<reference evidence="3 4" key="1">
    <citation type="submission" date="2019-05" db="EMBL/GenBank/DDBJ databases">
        <authorList>
            <person name="Narsing Rao M.P."/>
            <person name="Li W.J."/>
        </authorList>
    </citation>
    <scope>NUCLEOTIDE SEQUENCE [LARGE SCALE GENOMIC DNA]</scope>
    <source>
        <strain evidence="3 4">SYSU_K30003</strain>
    </source>
</reference>
<dbReference type="Pfam" id="PF00293">
    <property type="entry name" value="NUDIX"/>
    <property type="match status" value="1"/>
</dbReference>
<dbReference type="Pfam" id="PF14803">
    <property type="entry name" value="Zn_ribbon_Nudix"/>
    <property type="match status" value="1"/>
</dbReference>
<protein>
    <submittedName>
        <fullName evidence="3">NUDIX hydrolase</fullName>
    </submittedName>
</protein>
<dbReference type="Gene3D" id="3.90.79.10">
    <property type="entry name" value="Nucleoside Triphosphate Pyrophosphohydrolase"/>
    <property type="match status" value="1"/>
</dbReference>
<comment type="caution">
    <text evidence="3">The sequence shown here is derived from an EMBL/GenBank/DDBJ whole genome shotgun (WGS) entry which is preliminary data.</text>
</comment>
<feature type="domain" description="Nudix hydrolase" evidence="2">
    <location>
        <begin position="33"/>
        <end position="167"/>
    </location>
</feature>
<dbReference type="PROSITE" id="PS51462">
    <property type="entry name" value="NUDIX"/>
    <property type="match status" value="1"/>
</dbReference>
<evidence type="ECO:0000313" key="3">
    <source>
        <dbReference type="EMBL" id="TLS50806.1"/>
    </source>
</evidence>
<dbReference type="PANTHER" id="PTHR43222:SF2">
    <property type="entry name" value="NUDIX HYDROLASE 23, CHLOROPLASTIC"/>
    <property type="match status" value="1"/>
</dbReference>
<dbReference type="PANTHER" id="PTHR43222">
    <property type="entry name" value="NUDIX HYDROLASE 23"/>
    <property type="match status" value="1"/>
</dbReference>
<dbReference type="InterPro" id="IPR000086">
    <property type="entry name" value="NUDIX_hydrolase_dom"/>
</dbReference>
<dbReference type="SUPFAM" id="SSF55811">
    <property type="entry name" value="Nudix"/>
    <property type="match status" value="1"/>
</dbReference>
<proteinExistence type="predicted"/>
<keyword evidence="4" id="KW-1185">Reference proteome</keyword>
<gene>
    <name evidence="3" type="ORF">FE782_19115</name>
</gene>
<dbReference type="InterPro" id="IPR015797">
    <property type="entry name" value="NUDIX_hydrolase-like_dom_sf"/>
</dbReference>